<sequence>MPIPSVAHIDAEWPRKEASPTSKEYRPWNVKPGIGWRQLNWWYWQVRKQLFRERGSTSTDKFLRTFPREDRESFGLFGPKVPKEPRFYGSILHEIDYSEFPCYRDRIQTLRLYMDNAKPRGLKGLLKDKRDTVGYYTFWGTLGVGVTAIFLSVASFAVSVYQAWAASKSIPQSNA</sequence>
<dbReference type="KEGG" id="psco:LY89DRAFT_686356"/>
<dbReference type="Proteomes" id="UP000070700">
    <property type="component" value="Unassembled WGS sequence"/>
</dbReference>
<keyword evidence="3" id="KW-1185">Reference proteome</keyword>
<proteinExistence type="predicted"/>
<evidence type="ECO:0000313" key="2">
    <source>
        <dbReference type="EMBL" id="KUJ14677.1"/>
    </source>
</evidence>
<name>A0A194X4C2_MOLSC</name>
<dbReference type="EMBL" id="KQ947419">
    <property type="protein sequence ID" value="KUJ14677.1"/>
    <property type="molecule type" value="Genomic_DNA"/>
</dbReference>
<dbReference type="OrthoDB" id="5428890at2759"/>
<dbReference type="AlphaFoldDB" id="A0A194X4C2"/>
<protein>
    <submittedName>
        <fullName evidence="2">Uncharacterized protein</fullName>
    </submittedName>
</protein>
<dbReference type="RefSeq" id="XP_018069032.1">
    <property type="nucleotide sequence ID" value="XM_018215267.1"/>
</dbReference>
<keyword evidence="1" id="KW-0472">Membrane</keyword>
<keyword evidence="1" id="KW-1133">Transmembrane helix</keyword>
<feature type="transmembrane region" description="Helical" evidence="1">
    <location>
        <begin position="133"/>
        <end position="158"/>
    </location>
</feature>
<accession>A0A194X4C2</accession>
<evidence type="ECO:0000313" key="3">
    <source>
        <dbReference type="Proteomes" id="UP000070700"/>
    </source>
</evidence>
<evidence type="ECO:0000256" key="1">
    <source>
        <dbReference type="SAM" id="Phobius"/>
    </source>
</evidence>
<dbReference type="InParanoid" id="A0A194X4C2"/>
<reference evidence="2 3" key="1">
    <citation type="submission" date="2015-10" db="EMBL/GenBank/DDBJ databases">
        <title>Full genome of DAOMC 229536 Phialocephala scopiformis, a fungal endophyte of spruce producing the potent anti-insectan compound rugulosin.</title>
        <authorList>
            <consortium name="DOE Joint Genome Institute"/>
            <person name="Walker A.K."/>
            <person name="Frasz S.L."/>
            <person name="Seifert K.A."/>
            <person name="Miller J.D."/>
            <person name="Mondo S.J."/>
            <person name="Labutti K."/>
            <person name="Lipzen A."/>
            <person name="Dockter R."/>
            <person name="Kennedy M."/>
            <person name="Grigoriev I.V."/>
            <person name="Spatafora J.W."/>
        </authorList>
    </citation>
    <scope>NUCLEOTIDE SEQUENCE [LARGE SCALE GENOMIC DNA]</scope>
    <source>
        <strain evidence="2 3">CBS 120377</strain>
    </source>
</reference>
<gene>
    <name evidence="2" type="ORF">LY89DRAFT_686356</name>
</gene>
<dbReference type="GeneID" id="28824993"/>
<organism evidence="2 3">
    <name type="scientific">Mollisia scopiformis</name>
    <name type="common">Conifer needle endophyte fungus</name>
    <name type="synonym">Phialocephala scopiformis</name>
    <dbReference type="NCBI Taxonomy" id="149040"/>
    <lineage>
        <taxon>Eukaryota</taxon>
        <taxon>Fungi</taxon>
        <taxon>Dikarya</taxon>
        <taxon>Ascomycota</taxon>
        <taxon>Pezizomycotina</taxon>
        <taxon>Leotiomycetes</taxon>
        <taxon>Helotiales</taxon>
        <taxon>Mollisiaceae</taxon>
        <taxon>Mollisia</taxon>
    </lineage>
</organism>
<keyword evidence="1" id="KW-0812">Transmembrane</keyword>